<evidence type="ECO:0000313" key="2">
    <source>
        <dbReference type="Proteomes" id="UP000499080"/>
    </source>
</evidence>
<keyword evidence="2" id="KW-1185">Reference proteome</keyword>
<protein>
    <submittedName>
        <fullName evidence="1">Uncharacterized protein</fullName>
    </submittedName>
</protein>
<proteinExistence type="predicted"/>
<gene>
    <name evidence="1" type="ORF">AVEN_113748_1</name>
</gene>
<name>A0A4Y2TES6_ARAVE</name>
<sequence length="132" mass="15210">MRSALFIAELHMLHLKRKRLSTQCLRHFKRSLVGVLGAMPKTPMNRSISEHTHTHLLKSSLHNQNKYPLLLILGGRELAILRGTNSMTRIQKFTPERRVVVESLHVGVKKGRNECAERLSTQKREFPLKLVI</sequence>
<evidence type="ECO:0000313" key="1">
    <source>
        <dbReference type="EMBL" id="GBN97956.1"/>
    </source>
</evidence>
<organism evidence="1 2">
    <name type="scientific">Araneus ventricosus</name>
    <name type="common">Orbweaver spider</name>
    <name type="synonym">Epeira ventricosa</name>
    <dbReference type="NCBI Taxonomy" id="182803"/>
    <lineage>
        <taxon>Eukaryota</taxon>
        <taxon>Metazoa</taxon>
        <taxon>Ecdysozoa</taxon>
        <taxon>Arthropoda</taxon>
        <taxon>Chelicerata</taxon>
        <taxon>Arachnida</taxon>
        <taxon>Araneae</taxon>
        <taxon>Araneomorphae</taxon>
        <taxon>Entelegynae</taxon>
        <taxon>Araneoidea</taxon>
        <taxon>Araneidae</taxon>
        <taxon>Araneus</taxon>
    </lineage>
</organism>
<reference evidence="1 2" key="1">
    <citation type="journal article" date="2019" name="Sci. Rep.">
        <title>Orb-weaving spider Araneus ventricosus genome elucidates the spidroin gene catalogue.</title>
        <authorList>
            <person name="Kono N."/>
            <person name="Nakamura H."/>
            <person name="Ohtoshi R."/>
            <person name="Moran D.A.P."/>
            <person name="Shinohara A."/>
            <person name="Yoshida Y."/>
            <person name="Fujiwara M."/>
            <person name="Mori M."/>
            <person name="Tomita M."/>
            <person name="Arakawa K."/>
        </authorList>
    </citation>
    <scope>NUCLEOTIDE SEQUENCE [LARGE SCALE GENOMIC DNA]</scope>
</reference>
<comment type="caution">
    <text evidence="1">The sequence shown here is derived from an EMBL/GenBank/DDBJ whole genome shotgun (WGS) entry which is preliminary data.</text>
</comment>
<dbReference type="AlphaFoldDB" id="A0A4Y2TES6"/>
<dbReference type="EMBL" id="BGPR01027446">
    <property type="protein sequence ID" value="GBN97956.1"/>
    <property type="molecule type" value="Genomic_DNA"/>
</dbReference>
<accession>A0A4Y2TES6</accession>
<dbReference type="Proteomes" id="UP000499080">
    <property type="component" value="Unassembled WGS sequence"/>
</dbReference>